<dbReference type="PANTHER" id="PTHR42729">
    <property type="entry name" value="OLIGO/DIPEPTIDE TRANSPORT, PERMEASE PROTEIN (DPPC-2)"/>
    <property type="match status" value="1"/>
</dbReference>
<evidence type="ECO:0000256" key="2">
    <source>
        <dbReference type="ARBA" id="ARBA00022692"/>
    </source>
</evidence>
<organism evidence="7 8">
    <name type="scientific">Sulfolobus tengchongensis</name>
    <dbReference type="NCBI Taxonomy" id="207809"/>
    <lineage>
        <taxon>Archaea</taxon>
        <taxon>Thermoproteota</taxon>
        <taxon>Thermoprotei</taxon>
        <taxon>Sulfolobales</taxon>
        <taxon>Sulfolobaceae</taxon>
        <taxon>Sulfolobus</taxon>
    </lineage>
</organism>
<dbReference type="Gene3D" id="1.10.3720.10">
    <property type="entry name" value="MetI-like"/>
    <property type="match status" value="1"/>
</dbReference>
<dbReference type="PROSITE" id="PS50928">
    <property type="entry name" value="ABC_TM1"/>
    <property type="match status" value="1"/>
</dbReference>
<feature type="transmembrane region" description="Helical" evidence="5">
    <location>
        <begin position="80"/>
        <end position="104"/>
    </location>
</feature>
<evidence type="ECO:0000259" key="6">
    <source>
        <dbReference type="PROSITE" id="PS50928"/>
    </source>
</evidence>
<feature type="transmembrane region" description="Helical" evidence="5">
    <location>
        <begin position="111"/>
        <end position="136"/>
    </location>
</feature>
<sequence>MKNSKNKLFKIIFGNKFIIAGLILLVIDFIIGIIGQFWTPYPLTETFAISAPPSLAHILGTDEFGQDVLSVMMKSTLPSLLVGVLSGALIAIISTLIGLLGGYYGGKISGVIIDIITTTTLTIPGVVLLVVIESYFRAGSVSINLTLSYIIVIIGLAITSWAFGAKQIRAQVLSISKRDYIVASRLIGEKSWRIIFEQIFPSILPLSIAQFLFGVLYGILSLITAEYWGVLPANINNLGTMLFYIASNAAYLSNQWWWILGAIIPIIILGSGLGLINIGIDEFIDPRLKEVRPTVVPEKIIIPIEQGLTEIPVIQAIRQGYK</sequence>
<accession>A0AAX4L552</accession>
<dbReference type="PANTHER" id="PTHR42729:SF1">
    <property type="entry name" value="OLIGO_DIPEPTIDE TRANSPORT, PERMEASE PROTEIN (DPPC-2)"/>
    <property type="match status" value="1"/>
</dbReference>
<dbReference type="EMBL" id="CP146016">
    <property type="protein sequence ID" value="WWQ61810.1"/>
    <property type="molecule type" value="Genomic_DNA"/>
</dbReference>
<dbReference type="GO" id="GO:0055085">
    <property type="term" value="P:transmembrane transport"/>
    <property type="evidence" value="ECO:0007669"/>
    <property type="project" value="InterPro"/>
</dbReference>
<dbReference type="SUPFAM" id="SSF161098">
    <property type="entry name" value="MetI-like"/>
    <property type="match status" value="1"/>
</dbReference>
<dbReference type="RefSeq" id="WP_338604713.1">
    <property type="nucleotide sequence ID" value="NZ_CP146016.1"/>
</dbReference>
<comment type="subcellular location">
    <subcellularLocation>
        <location evidence="5">Cell membrane</location>
        <topology evidence="5">Multi-pass membrane protein</topology>
    </subcellularLocation>
    <subcellularLocation>
        <location evidence="1">Membrane</location>
        <topology evidence="1">Multi-pass membrane protein</topology>
    </subcellularLocation>
</comment>
<evidence type="ECO:0000256" key="1">
    <source>
        <dbReference type="ARBA" id="ARBA00004141"/>
    </source>
</evidence>
<feature type="transmembrane region" description="Helical" evidence="5">
    <location>
        <begin position="12"/>
        <end position="38"/>
    </location>
</feature>
<gene>
    <name evidence="7" type="ORF">V6M85_08965</name>
</gene>
<keyword evidence="8" id="KW-1185">Reference proteome</keyword>
<proteinExistence type="inferred from homology"/>
<reference evidence="7 8" key="1">
    <citation type="submission" date="2024-02" db="EMBL/GenBank/DDBJ databases">
        <title>STSV induces naive adaptation in Sulfolobus.</title>
        <authorList>
            <person name="Xiang X."/>
            <person name="Song M."/>
        </authorList>
    </citation>
    <scope>NUCLEOTIDE SEQUENCE [LARGE SCALE GENOMIC DNA]</scope>
    <source>
        <strain evidence="7 8">RT2</strain>
    </source>
</reference>
<evidence type="ECO:0000313" key="7">
    <source>
        <dbReference type="EMBL" id="WWQ61810.1"/>
    </source>
</evidence>
<feature type="domain" description="ABC transmembrane type-1" evidence="6">
    <location>
        <begin position="76"/>
        <end position="277"/>
    </location>
</feature>
<protein>
    <submittedName>
        <fullName evidence="7">ABC transporter permease</fullName>
    </submittedName>
</protein>
<feature type="transmembrane region" description="Helical" evidence="5">
    <location>
        <begin position="142"/>
        <end position="163"/>
    </location>
</feature>
<evidence type="ECO:0000256" key="5">
    <source>
        <dbReference type="RuleBase" id="RU363032"/>
    </source>
</evidence>
<feature type="transmembrane region" description="Helical" evidence="5">
    <location>
        <begin position="256"/>
        <end position="280"/>
    </location>
</feature>
<feature type="transmembrane region" description="Helical" evidence="5">
    <location>
        <begin position="199"/>
        <end position="223"/>
    </location>
</feature>
<dbReference type="AlphaFoldDB" id="A0AAX4L552"/>
<keyword evidence="2 5" id="KW-0812">Transmembrane</keyword>
<comment type="similarity">
    <text evidence="5">Belongs to the binding-protein-dependent transport system permease family.</text>
</comment>
<dbReference type="CDD" id="cd06261">
    <property type="entry name" value="TM_PBP2"/>
    <property type="match status" value="1"/>
</dbReference>
<dbReference type="Pfam" id="PF00528">
    <property type="entry name" value="BPD_transp_1"/>
    <property type="match status" value="1"/>
</dbReference>
<keyword evidence="4 5" id="KW-0472">Membrane</keyword>
<dbReference type="InterPro" id="IPR000515">
    <property type="entry name" value="MetI-like"/>
</dbReference>
<evidence type="ECO:0000256" key="3">
    <source>
        <dbReference type="ARBA" id="ARBA00022989"/>
    </source>
</evidence>
<dbReference type="InterPro" id="IPR035906">
    <property type="entry name" value="MetI-like_sf"/>
</dbReference>
<name>A0AAX4L552_9CREN</name>
<keyword evidence="3 5" id="KW-1133">Transmembrane helix</keyword>
<evidence type="ECO:0000313" key="8">
    <source>
        <dbReference type="Proteomes" id="UP001432202"/>
    </source>
</evidence>
<dbReference type="Proteomes" id="UP001432202">
    <property type="component" value="Chromosome"/>
</dbReference>
<dbReference type="GeneID" id="89336896"/>
<keyword evidence="5" id="KW-0813">Transport</keyword>
<evidence type="ECO:0000256" key="4">
    <source>
        <dbReference type="ARBA" id="ARBA00023136"/>
    </source>
</evidence>
<dbReference type="GO" id="GO:0005886">
    <property type="term" value="C:plasma membrane"/>
    <property type="evidence" value="ECO:0007669"/>
    <property type="project" value="UniProtKB-SubCell"/>
</dbReference>